<evidence type="ECO:0000256" key="3">
    <source>
        <dbReference type="ARBA" id="ARBA00023175"/>
    </source>
</evidence>
<dbReference type="InterPro" id="IPR001752">
    <property type="entry name" value="Kinesin_motor_dom"/>
</dbReference>
<dbReference type="PANTHER" id="PTHR47972:SF2">
    <property type="entry name" value="KINESIN-LIKE PROTEIN KIN-14S"/>
    <property type="match status" value="1"/>
</dbReference>
<dbReference type="Pfam" id="PF00225">
    <property type="entry name" value="Kinesin"/>
    <property type="match status" value="1"/>
</dbReference>
<gene>
    <name evidence="8" type="ORF">RJ641_023631</name>
</gene>
<dbReference type="InterPro" id="IPR036961">
    <property type="entry name" value="Kinesin_motor_dom_sf"/>
</dbReference>
<dbReference type="PROSITE" id="PS00411">
    <property type="entry name" value="KINESIN_MOTOR_1"/>
    <property type="match status" value="1"/>
</dbReference>
<dbReference type="GO" id="GO:0005874">
    <property type="term" value="C:microtubule"/>
    <property type="evidence" value="ECO:0007669"/>
    <property type="project" value="UniProtKB-KW"/>
</dbReference>
<dbReference type="Gene3D" id="3.40.850.10">
    <property type="entry name" value="Kinesin motor domain"/>
    <property type="match status" value="2"/>
</dbReference>
<comment type="caution">
    <text evidence="8">The sequence shown here is derived from an EMBL/GenBank/DDBJ whole genome shotgun (WGS) entry which is preliminary data.</text>
</comment>
<dbReference type="InterPro" id="IPR027640">
    <property type="entry name" value="Kinesin-like_fam"/>
</dbReference>
<reference evidence="8 9" key="1">
    <citation type="submission" date="2023-12" db="EMBL/GenBank/DDBJ databases">
        <title>A high-quality genome assembly for Dillenia turbinata (Dilleniales).</title>
        <authorList>
            <person name="Chanderbali A."/>
        </authorList>
    </citation>
    <scope>NUCLEOTIDE SEQUENCE [LARGE SCALE GENOMIC DNA]</scope>
    <source>
        <strain evidence="8">LSX21</strain>
        <tissue evidence="8">Leaf</tissue>
    </source>
</reference>
<evidence type="ECO:0000256" key="5">
    <source>
        <dbReference type="RuleBase" id="RU000394"/>
    </source>
</evidence>
<evidence type="ECO:0000313" key="8">
    <source>
        <dbReference type="EMBL" id="KAK6911538.1"/>
    </source>
</evidence>
<feature type="compositionally biased region" description="Low complexity" evidence="6">
    <location>
        <begin position="442"/>
        <end position="452"/>
    </location>
</feature>
<protein>
    <recommendedName>
        <fullName evidence="5">Kinesin-like protein</fullName>
    </recommendedName>
</protein>
<dbReference type="GO" id="GO:0007018">
    <property type="term" value="P:microtubule-based movement"/>
    <property type="evidence" value="ECO:0007669"/>
    <property type="project" value="InterPro"/>
</dbReference>
<keyword evidence="3 5" id="KW-0505">Motor protein</keyword>
<evidence type="ECO:0000256" key="6">
    <source>
        <dbReference type="SAM" id="MobiDB-lite"/>
    </source>
</evidence>
<evidence type="ECO:0000256" key="1">
    <source>
        <dbReference type="ARBA" id="ARBA00022741"/>
    </source>
</evidence>
<dbReference type="InterPro" id="IPR019821">
    <property type="entry name" value="Kinesin_motor_CS"/>
</dbReference>
<evidence type="ECO:0000259" key="7">
    <source>
        <dbReference type="PROSITE" id="PS50067"/>
    </source>
</evidence>
<comment type="caution">
    <text evidence="4">Lacks conserved residue(s) required for the propagation of feature annotation.</text>
</comment>
<dbReference type="InterPro" id="IPR027417">
    <property type="entry name" value="P-loop_NTPase"/>
</dbReference>
<feature type="domain" description="Kinesin motor" evidence="7">
    <location>
        <begin position="247"/>
        <end position="362"/>
    </location>
</feature>
<feature type="region of interest" description="Disordered" evidence="6">
    <location>
        <begin position="1"/>
        <end position="26"/>
    </location>
</feature>
<feature type="domain" description="Kinesin motor" evidence="7">
    <location>
        <begin position="137"/>
        <end position="194"/>
    </location>
</feature>
<comment type="similarity">
    <text evidence="4 5">Belongs to the TRAFAC class myosin-kinesin ATPase superfamily. Kinesin family.</text>
</comment>
<name>A0AAN8YVU6_9MAGN</name>
<dbReference type="PANTHER" id="PTHR47972">
    <property type="entry name" value="KINESIN-LIKE PROTEIN KLP-3"/>
    <property type="match status" value="1"/>
</dbReference>
<dbReference type="SUPFAM" id="SSF52540">
    <property type="entry name" value="P-loop containing nucleoside triphosphate hydrolases"/>
    <property type="match status" value="1"/>
</dbReference>
<dbReference type="InterPro" id="IPR031852">
    <property type="entry name" value="Vik1/Cik1_MT-bd"/>
</dbReference>
<dbReference type="PRINTS" id="PR00380">
    <property type="entry name" value="KINESINHEAVY"/>
</dbReference>
<evidence type="ECO:0000256" key="2">
    <source>
        <dbReference type="ARBA" id="ARBA00022840"/>
    </source>
</evidence>
<evidence type="ECO:0000313" key="9">
    <source>
        <dbReference type="Proteomes" id="UP001370490"/>
    </source>
</evidence>
<accession>A0AAN8YVU6</accession>
<feature type="region of interest" description="Disordered" evidence="6">
    <location>
        <begin position="432"/>
        <end position="471"/>
    </location>
</feature>
<keyword evidence="5" id="KW-0493">Microtubule</keyword>
<dbReference type="SMART" id="SM00129">
    <property type="entry name" value="KISc"/>
    <property type="match status" value="1"/>
</dbReference>
<keyword evidence="9" id="KW-1185">Reference proteome</keyword>
<feature type="compositionally biased region" description="Polar residues" evidence="6">
    <location>
        <begin position="7"/>
        <end position="23"/>
    </location>
</feature>
<keyword evidence="2 5" id="KW-0067">ATP-binding</keyword>
<proteinExistence type="inferred from homology"/>
<dbReference type="GO" id="GO:0008017">
    <property type="term" value="F:microtubule binding"/>
    <property type="evidence" value="ECO:0007669"/>
    <property type="project" value="InterPro"/>
</dbReference>
<evidence type="ECO:0000256" key="4">
    <source>
        <dbReference type="PROSITE-ProRule" id="PRU00283"/>
    </source>
</evidence>
<dbReference type="GO" id="GO:0005524">
    <property type="term" value="F:ATP binding"/>
    <property type="evidence" value="ECO:0007669"/>
    <property type="project" value="UniProtKB-KW"/>
</dbReference>
<dbReference type="PROSITE" id="PS50067">
    <property type="entry name" value="KINESIN_MOTOR_2"/>
    <property type="match status" value="2"/>
</dbReference>
<dbReference type="EMBL" id="JBAMMX010000028">
    <property type="protein sequence ID" value="KAK6911538.1"/>
    <property type="molecule type" value="Genomic_DNA"/>
</dbReference>
<dbReference type="AlphaFoldDB" id="A0AAN8YVU6"/>
<dbReference type="Proteomes" id="UP001370490">
    <property type="component" value="Unassembled WGS sequence"/>
</dbReference>
<sequence length="677" mass="75596">MDDKSIENLTENFANQTPDQVQENGDFMDENTLSSETQEISVDQGQTLPIFQKIIDLSSKIQELKKVHTVLCDELKVAMEASFPGPDAVDSIRTLGTENEVMKKKYLEEIEMLKKKYLEECLERKRLYNEVIELKGNIRVFCRCRPLSQDEIANGSGSVVEFDSSQDNELQIISTDSTKKQFKFDHVFKPQDSQGWKSSKQQKVPKKFLDLSRPVFMEQMKCGNYLRLGLKQGLLEQQAPTSLAVALTVKGENVVNGQKTRSHLWLVDLAGSERVGRIDVEGDRLKESQFINKSLSAIGDVISALATKTAHVPYRNSKLTHMLQSSLGGDCKTLMFVQISPSGADLGETLCSLNFASRVRGIEHGPARKQADYSELLKYKQMAEKLKHDEKETKKLQDSVQSFQLRLAAREHMCRNLQEKVRDLENRLAEEKKTRMKQEARAAAAASATSQKQTKRAMMEKKPPLVPSRTRQPLRRISNFLPPPSPVPQQKGRVAGSLLPTLSDDKENTAPRALAAVARANILLKPRRASIAVRPSTATATSTVQVFKPKRRVSIAALFPETSSSYSIPQLGASAARFRNDGMVGQQSLLRDPHKARRASRIFSPLPGRKTVAASSVEAATPIGMRSSSKFMRSPPSQAPGSWRAKHPTVVALQRKPLVWSPLKMKSMNFRKSLLSS</sequence>
<organism evidence="8 9">
    <name type="scientific">Dillenia turbinata</name>
    <dbReference type="NCBI Taxonomy" id="194707"/>
    <lineage>
        <taxon>Eukaryota</taxon>
        <taxon>Viridiplantae</taxon>
        <taxon>Streptophyta</taxon>
        <taxon>Embryophyta</taxon>
        <taxon>Tracheophyta</taxon>
        <taxon>Spermatophyta</taxon>
        <taxon>Magnoliopsida</taxon>
        <taxon>eudicotyledons</taxon>
        <taxon>Gunneridae</taxon>
        <taxon>Pentapetalae</taxon>
        <taxon>Dilleniales</taxon>
        <taxon>Dilleniaceae</taxon>
        <taxon>Dillenia</taxon>
    </lineage>
</organism>
<dbReference type="Pfam" id="PF16796">
    <property type="entry name" value="Microtub_bd"/>
    <property type="match status" value="1"/>
</dbReference>
<keyword evidence="1 5" id="KW-0547">Nucleotide-binding</keyword>
<dbReference type="GO" id="GO:0003777">
    <property type="term" value="F:microtubule motor activity"/>
    <property type="evidence" value="ECO:0007669"/>
    <property type="project" value="InterPro"/>
</dbReference>